<protein>
    <submittedName>
        <fullName evidence="1">Uncharacterized protein</fullName>
    </submittedName>
</protein>
<proteinExistence type="predicted"/>
<name>A0A7W8MSQ8_9BACT</name>
<dbReference type="AlphaFoldDB" id="A0A7W8MSQ8"/>
<sequence length="57" mass="6678">MQMLRWTLWVRSGDEDNCKYRDLSTAQRTVKLSVASVEMTSFLGLIEKEQEQLRKNG</sequence>
<evidence type="ECO:0000313" key="1">
    <source>
        <dbReference type="EMBL" id="MBB5318627.1"/>
    </source>
</evidence>
<gene>
    <name evidence="1" type="ORF">HDF09_003326</name>
</gene>
<comment type="caution">
    <text evidence="1">The sequence shown here is derived from an EMBL/GenBank/DDBJ whole genome shotgun (WGS) entry which is preliminary data.</text>
</comment>
<keyword evidence="2" id="KW-1185">Reference proteome</keyword>
<dbReference type="Proteomes" id="UP000568106">
    <property type="component" value="Unassembled WGS sequence"/>
</dbReference>
<dbReference type="EMBL" id="JACHDY010000005">
    <property type="protein sequence ID" value="MBB5318627.1"/>
    <property type="molecule type" value="Genomic_DNA"/>
</dbReference>
<evidence type="ECO:0000313" key="2">
    <source>
        <dbReference type="Proteomes" id="UP000568106"/>
    </source>
</evidence>
<organism evidence="1 2">
    <name type="scientific">Tunturiibacter empetritectus</name>
    <dbReference type="NCBI Taxonomy" id="3069691"/>
    <lineage>
        <taxon>Bacteria</taxon>
        <taxon>Pseudomonadati</taxon>
        <taxon>Acidobacteriota</taxon>
        <taxon>Terriglobia</taxon>
        <taxon>Terriglobales</taxon>
        <taxon>Acidobacteriaceae</taxon>
        <taxon>Tunturiibacter</taxon>
    </lineage>
</organism>
<reference evidence="1" key="1">
    <citation type="submission" date="2020-08" db="EMBL/GenBank/DDBJ databases">
        <title>Genomic Encyclopedia of Type Strains, Phase IV (KMG-V): Genome sequencing to study the core and pangenomes of soil and plant-associated prokaryotes.</title>
        <authorList>
            <person name="Whitman W."/>
        </authorList>
    </citation>
    <scope>NUCLEOTIDE SEQUENCE [LARGE SCALE GENOMIC DNA]</scope>
    <source>
        <strain evidence="1">M8UP27</strain>
    </source>
</reference>
<accession>A0A7W8MSQ8</accession>